<protein>
    <submittedName>
        <fullName evidence="1">Uncharacterized protein</fullName>
    </submittedName>
</protein>
<proteinExistence type="predicted"/>
<evidence type="ECO:0000313" key="2">
    <source>
        <dbReference type="Proteomes" id="UP000053573"/>
    </source>
</evidence>
<dbReference type="EMBL" id="LDEV01002128">
    <property type="protein sequence ID" value="KLJ10200.1"/>
    <property type="molecule type" value="Genomic_DNA"/>
</dbReference>
<name>A0A0H1BFM8_9EURO</name>
<dbReference type="AlphaFoldDB" id="A0A0H1BFM8"/>
<reference evidence="2" key="1">
    <citation type="journal article" date="2015" name="PLoS Genet.">
        <title>The dynamic genome and transcriptome of the human fungal pathogen Blastomyces and close relative Emmonsia.</title>
        <authorList>
            <person name="Munoz J.F."/>
            <person name="Gauthier G.M."/>
            <person name="Desjardins C.A."/>
            <person name="Gallo J.E."/>
            <person name="Holder J."/>
            <person name="Sullivan T.D."/>
            <person name="Marty A.J."/>
            <person name="Carmen J.C."/>
            <person name="Chen Z."/>
            <person name="Ding L."/>
            <person name="Gujja S."/>
            <person name="Magrini V."/>
            <person name="Misas E."/>
            <person name="Mitreva M."/>
            <person name="Priest M."/>
            <person name="Saif S."/>
            <person name="Whiston E.A."/>
            <person name="Young S."/>
            <person name="Zeng Q."/>
            <person name="Goldman W.E."/>
            <person name="Mardis E.R."/>
            <person name="Taylor J.W."/>
            <person name="McEwen J.G."/>
            <person name="Clay O.K."/>
            <person name="Klein B.S."/>
            <person name="Cuomo C.A."/>
        </authorList>
    </citation>
    <scope>NUCLEOTIDE SEQUENCE [LARGE SCALE GENOMIC DNA]</scope>
    <source>
        <strain evidence="2">UAMH 139</strain>
    </source>
</reference>
<evidence type="ECO:0000313" key="1">
    <source>
        <dbReference type="EMBL" id="KLJ10200.1"/>
    </source>
</evidence>
<comment type="caution">
    <text evidence="1">The sequence shown here is derived from an EMBL/GenBank/DDBJ whole genome shotgun (WGS) entry which is preliminary data.</text>
</comment>
<dbReference type="Proteomes" id="UP000053573">
    <property type="component" value="Unassembled WGS sequence"/>
</dbReference>
<accession>A0A0H1BFM8</accession>
<dbReference type="OrthoDB" id="1716816at2759"/>
<organism evidence="1 2">
    <name type="scientific">Blastomyces silverae</name>
    <dbReference type="NCBI Taxonomy" id="2060906"/>
    <lineage>
        <taxon>Eukaryota</taxon>
        <taxon>Fungi</taxon>
        <taxon>Dikarya</taxon>
        <taxon>Ascomycota</taxon>
        <taxon>Pezizomycotina</taxon>
        <taxon>Eurotiomycetes</taxon>
        <taxon>Eurotiomycetidae</taxon>
        <taxon>Onygenales</taxon>
        <taxon>Ajellomycetaceae</taxon>
        <taxon>Blastomyces</taxon>
    </lineage>
</organism>
<keyword evidence="2" id="KW-1185">Reference proteome</keyword>
<gene>
    <name evidence="1" type="ORF">EMPG_14417</name>
</gene>
<dbReference type="STRING" id="2060906.A0A0H1BFM8"/>
<sequence length="116" mass="13036">MASTRTHYSAGKEMSWNHQSHVILSQARMDEIMIDELQRLDMEDVQYNCEVGHVQVDSATTHDPDAYPVRALVTPENGAEEILYAKHALGEPFPVSSMLGLEASFLFPTISRRMEG</sequence>